<dbReference type="AlphaFoldDB" id="A0A494VJ04"/>
<dbReference type="PANTHER" id="PTHR11390">
    <property type="entry name" value="PROKARYOTIC DNA TOPOISOMERASE"/>
    <property type="match status" value="1"/>
</dbReference>
<evidence type="ECO:0000256" key="6">
    <source>
        <dbReference type="ARBA" id="ARBA00023125"/>
    </source>
</evidence>
<dbReference type="InterPro" id="IPR034144">
    <property type="entry name" value="TOPRIM_TopoIII"/>
</dbReference>
<dbReference type="GO" id="GO:0006310">
    <property type="term" value="P:DNA recombination"/>
    <property type="evidence" value="ECO:0007669"/>
    <property type="project" value="TreeGrafter"/>
</dbReference>
<feature type="domain" description="Topo IA-type catalytic" evidence="13">
    <location>
        <begin position="158"/>
        <end position="594"/>
    </location>
</feature>
<dbReference type="GO" id="GO:0046872">
    <property type="term" value="F:metal ion binding"/>
    <property type="evidence" value="ECO:0007669"/>
    <property type="project" value="UniProtKB-KW"/>
</dbReference>
<dbReference type="SMART" id="SM00437">
    <property type="entry name" value="TOP1Ac"/>
    <property type="match status" value="1"/>
</dbReference>
<dbReference type="RefSeq" id="WP_119408634.1">
    <property type="nucleotide sequence ID" value="NZ_CP032869.1"/>
</dbReference>
<dbReference type="PANTHER" id="PTHR11390:SF21">
    <property type="entry name" value="DNA TOPOISOMERASE 3-ALPHA"/>
    <property type="match status" value="1"/>
</dbReference>
<proteinExistence type="inferred from homology"/>
<name>A0A494VJ04_9SPHI</name>
<comment type="catalytic activity">
    <reaction evidence="1">
        <text>ATP-independent breakage of single-stranded DNA, followed by passage and rejoining.</text>
        <dbReference type="EC" id="5.6.2.1"/>
    </reaction>
</comment>
<dbReference type="SUPFAM" id="SSF56712">
    <property type="entry name" value="Prokaryotic type I DNA topoisomerase"/>
    <property type="match status" value="1"/>
</dbReference>
<evidence type="ECO:0000313" key="14">
    <source>
        <dbReference type="EMBL" id="AYL94927.1"/>
    </source>
</evidence>
<dbReference type="PROSITE" id="PS52039">
    <property type="entry name" value="TOPO_IA_2"/>
    <property type="match status" value="1"/>
</dbReference>
<evidence type="ECO:0000256" key="7">
    <source>
        <dbReference type="ARBA" id="ARBA00023235"/>
    </source>
</evidence>
<dbReference type="InterPro" id="IPR006171">
    <property type="entry name" value="TOPRIM_dom"/>
</dbReference>
<dbReference type="OrthoDB" id="9803554at2"/>
<reference evidence="14 15" key="1">
    <citation type="submission" date="2018-10" db="EMBL/GenBank/DDBJ databases">
        <title>Genome sequencing of Mucilaginibacter sp. HYN0043.</title>
        <authorList>
            <person name="Kim M."/>
            <person name="Yi H."/>
        </authorList>
    </citation>
    <scope>NUCLEOTIDE SEQUENCE [LARGE SCALE GENOMIC DNA]</scope>
    <source>
        <strain evidence="14 15">HYN0043</strain>
    </source>
</reference>
<evidence type="ECO:0000256" key="11">
    <source>
        <dbReference type="ARBA" id="ARBA00032877"/>
    </source>
</evidence>
<dbReference type="SMART" id="SM00436">
    <property type="entry name" value="TOP1Bc"/>
    <property type="match status" value="1"/>
</dbReference>
<dbReference type="Gene3D" id="1.10.290.10">
    <property type="entry name" value="Topoisomerase I, domain 4"/>
    <property type="match status" value="1"/>
</dbReference>
<dbReference type="InterPro" id="IPR000380">
    <property type="entry name" value="Topo_IA"/>
</dbReference>
<keyword evidence="4" id="KW-0479">Metal-binding</keyword>
<dbReference type="Gene3D" id="1.10.460.10">
    <property type="entry name" value="Topoisomerase I, domain 2"/>
    <property type="match status" value="1"/>
</dbReference>
<dbReference type="GO" id="GO:0043597">
    <property type="term" value="C:cytoplasmic replication fork"/>
    <property type="evidence" value="ECO:0007669"/>
    <property type="project" value="TreeGrafter"/>
</dbReference>
<dbReference type="CDD" id="cd03362">
    <property type="entry name" value="TOPRIM_TopoIA_TopoIII"/>
    <property type="match status" value="1"/>
</dbReference>
<evidence type="ECO:0000256" key="2">
    <source>
        <dbReference type="ARBA" id="ARBA00009446"/>
    </source>
</evidence>
<dbReference type="GO" id="GO:0003917">
    <property type="term" value="F:DNA topoisomerase type I (single strand cut, ATP-independent) activity"/>
    <property type="evidence" value="ECO:0007669"/>
    <property type="project" value="UniProtKB-EC"/>
</dbReference>
<feature type="domain" description="Toprim" evidence="12">
    <location>
        <begin position="1"/>
        <end position="141"/>
    </location>
</feature>
<evidence type="ECO:0000256" key="9">
    <source>
        <dbReference type="ARBA" id="ARBA00031985"/>
    </source>
</evidence>
<evidence type="ECO:0000256" key="1">
    <source>
        <dbReference type="ARBA" id="ARBA00000213"/>
    </source>
</evidence>
<dbReference type="GO" id="GO:0003677">
    <property type="term" value="F:DNA binding"/>
    <property type="evidence" value="ECO:0007669"/>
    <property type="project" value="UniProtKB-KW"/>
</dbReference>
<dbReference type="SMART" id="SM00493">
    <property type="entry name" value="TOPRIM"/>
    <property type="match status" value="1"/>
</dbReference>
<dbReference type="InterPro" id="IPR013826">
    <property type="entry name" value="Topo_IA_cen_sub3"/>
</dbReference>
<evidence type="ECO:0000256" key="8">
    <source>
        <dbReference type="ARBA" id="ARBA00030003"/>
    </source>
</evidence>
<protein>
    <recommendedName>
        <fullName evidence="3">DNA topoisomerase</fullName>
        <ecNumber evidence="3">5.6.2.1</ecNumber>
    </recommendedName>
    <alternativeName>
        <fullName evidence="11">Omega-protein</fullName>
    </alternativeName>
    <alternativeName>
        <fullName evidence="10">Relaxing enzyme</fullName>
    </alternativeName>
    <alternativeName>
        <fullName evidence="8">Swivelase</fullName>
    </alternativeName>
    <alternativeName>
        <fullName evidence="9">Untwisting enzyme</fullName>
    </alternativeName>
</protein>
<evidence type="ECO:0000256" key="4">
    <source>
        <dbReference type="ARBA" id="ARBA00022723"/>
    </source>
</evidence>
<evidence type="ECO:0000313" key="15">
    <source>
        <dbReference type="Proteomes" id="UP000270046"/>
    </source>
</evidence>
<dbReference type="NCBIfam" id="NF005829">
    <property type="entry name" value="PRK07726.1"/>
    <property type="match status" value="1"/>
</dbReference>
<dbReference type="InterPro" id="IPR013497">
    <property type="entry name" value="Topo_IA_cen"/>
</dbReference>
<dbReference type="InterPro" id="IPR003601">
    <property type="entry name" value="Topo_IA_2"/>
</dbReference>
<dbReference type="InterPro" id="IPR003602">
    <property type="entry name" value="Topo_IA_DNA-bd_dom"/>
</dbReference>
<organism evidence="14 15">
    <name type="scientific">Mucilaginibacter celer</name>
    <dbReference type="NCBI Taxonomy" id="2305508"/>
    <lineage>
        <taxon>Bacteria</taxon>
        <taxon>Pseudomonadati</taxon>
        <taxon>Bacteroidota</taxon>
        <taxon>Sphingobacteriia</taxon>
        <taxon>Sphingobacteriales</taxon>
        <taxon>Sphingobacteriaceae</taxon>
        <taxon>Mucilaginibacter</taxon>
    </lineage>
</organism>
<dbReference type="InterPro" id="IPR013825">
    <property type="entry name" value="Topo_IA_cen_sub2"/>
</dbReference>
<dbReference type="PRINTS" id="PR00417">
    <property type="entry name" value="PRTPISMRASEI"/>
</dbReference>
<evidence type="ECO:0000256" key="5">
    <source>
        <dbReference type="ARBA" id="ARBA00023029"/>
    </source>
</evidence>
<dbReference type="Pfam" id="PF01751">
    <property type="entry name" value="Toprim"/>
    <property type="match status" value="1"/>
</dbReference>
<dbReference type="Gene3D" id="2.70.20.10">
    <property type="entry name" value="Topoisomerase I, domain 3"/>
    <property type="match status" value="1"/>
</dbReference>
<sequence length="617" mass="68751">MKVIIAEKPSVAREIARVFGANTKKNGYIEGKGFTFTWAFGHLLQLAAPQEYGYYGWNIQNLPMLPPKFKLSIRKVKTKDGVVDDPSVKKQLDVIKSLFDEATEIIVATDAGREGELIFRYIYYYLKCKKPFKRLWISSQTDEAIKEGFRNLKPGSDYDTLFNSAHCRSQSDWLVGMNATQALSLSSGNRAVLSLGRVQTPTLAMICSRFIENRNFVPQTYYQVSIHPDKDGQVFKAISTENYATKEEAEAVFNQVQDVEGGFPQGGHVLQVEAKPRKEPPPLLHDLSSLQQEANKRKGFTADQTLSILQNLYESKLVTYPRTGSRYIGDDVFAGVPALIEKQELHPLFGKQAQALAGAKLSKRSVNAKKVTDHHAILPTGETPNHLSPDHQAVFDMVAGRMLEAFHQDCIKEITKITMQSGAKFIASGTVIHTAGWRAVFNDKEDDKKDEENATLPKVTQGENLPVTAKAILEKQTKPKPLYNEASLLKALETAGKEIDDEELRYAMKDSGLGTPATRAAIIETLLKRNYIIREKKNLVPTQTGLGVYEVVKNQQIAQAELTGNWEKRLEEIRSGASVTEFQEEIKTYTRAITSELLNLGKALNIPVAEATSKTNA</sequence>
<dbReference type="PROSITE" id="PS50880">
    <property type="entry name" value="TOPRIM"/>
    <property type="match status" value="1"/>
</dbReference>
<dbReference type="GO" id="GO:0006265">
    <property type="term" value="P:DNA topological change"/>
    <property type="evidence" value="ECO:0007669"/>
    <property type="project" value="InterPro"/>
</dbReference>
<evidence type="ECO:0000259" key="12">
    <source>
        <dbReference type="PROSITE" id="PS50880"/>
    </source>
</evidence>
<evidence type="ECO:0000256" key="10">
    <source>
        <dbReference type="ARBA" id="ARBA00032235"/>
    </source>
</evidence>
<gene>
    <name evidence="14" type="primary">topB</name>
    <name evidence="14" type="ORF">HYN43_006270</name>
</gene>
<dbReference type="Proteomes" id="UP000270046">
    <property type="component" value="Chromosome"/>
</dbReference>
<keyword evidence="7 14" id="KW-0413">Isomerase</keyword>
<dbReference type="NCBIfam" id="TIGR01056">
    <property type="entry name" value="topB"/>
    <property type="match status" value="1"/>
</dbReference>
<keyword evidence="6" id="KW-0238">DNA-binding</keyword>
<dbReference type="KEGG" id="muh:HYN43_006270"/>
<dbReference type="Gene3D" id="3.40.50.140">
    <property type="match status" value="1"/>
</dbReference>
<dbReference type="InterPro" id="IPR023405">
    <property type="entry name" value="Topo_IA_core_domain"/>
</dbReference>
<dbReference type="GO" id="GO:0006281">
    <property type="term" value="P:DNA repair"/>
    <property type="evidence" value="ECO:0007669"/>
    <property type="project" value="TreeGrafter"/>
</dbReference>
<dbReference type="CDD" id="cd00186">
    <property type="entry name" value="TOP1Ac"/>
    <property type="match status" value="1"/>
</dbReference>
<comment type="similarity">
    <text evidence="2">Belongs to the type IA topoisomerase family.</text>
</comment>
<dbReference type="EC" id="5.6.2.1" evidence="3"/>
<dbReference type="EMBL" id="CP032869">
    <property type="protein sequence ID" value="AYL94927.1"/>
    <property type="molecule type" value="Genomic_DNA"/>
</dbReference>
<evidence type="ECO:0000256" key="3">
    <source>
        <dbReference type="ARBA" id="ARBA00012891"/>
    </source>
</evidence>
<evidence type="ECO:0000259" key="13">
    <source>
        <dbReference type="PROSITE" id="PS52039"/>
    </source>
</evidence>
<accession>A0A494VJ04</accession>
<dbReference type="Pfam" id="PF01131">
    <property type="entry name" value="Topoisom_bac"/>
    <property type="match status" value="1"/>
</dbReference>
<keyword evidence="5" id="KW-0799">Topoisomerase</keyword>
<dbReference type="InterPro" id="IPR013824">
    <property type="entry name" value="Topo_IA_cen_sub1"/>
</dbReference>
<keyword evidence="15" id="KW-1185">Reference proteome</keyword>
<dbReference type="InterPro" id="IPR005738">
    <property type="entry name" value="TopoIII"/>
</dbReference>